<evidence type="ECO:0000256" key="9">
    <source>
        <dbReference type="PIRSR" id="PIRSR602401-1"/>
    </source>
</evidence>
<dbReference type="GO" id="GO:0020037">
    <property type="term" value="F:heme binding"/>
    <property type="evidence" value="ECO:0007669"/>
    <property type="project" value="InterPro"/>
</dbReference>
<keyword evidence="8 10" id="KW-0503">Monooxygenase</keyword>
<dbReference type="CDD" id="cd11065">
    <property type="entry name" value="CYP64-like"/>
    <property type="match status" value="1"/>
</dbReference>
<dbReference type="Pfam" id="PF00067">
    <property type="entry name" value="p450"/>
    <property type="match status" value="1"/>
</dbReference>
<dbReference type="PRINTS" id="PR00463">
    <property type="entry name" value="EP450I"/>
</dbReference>
<dbReference type="InterPro" id="IPR002401">
    <property type="entry name" value="Cyt_P450_E_grp-I"/>
</dbReference>
<dbReference type="GO" id="GO:0016705">
    <property type="term" value="F:oxidoreductase activity, acting on paired donors, with incorporation or reduction of molecular oxygen"/>
    <property type="evidence" value="ECO:0007669"/>
    <property type="project" value="InterPro"/>
</dbReference>
<evidence type="ECO:0000256" key="8">
    <source>
        <dbReference type="ARBA" id="ARBA00023033"/>
    </source>
</evidence>
<keyword evidence="7 9" id="KW-0408">Iron</keyword>
<reference evidence="11 12" key="1">
    <citation type="journal article" date="2020" name="ISME J.">
        <title>Uncovering the hidden diversity of litter-decomposition mechanisms in mushroom-forming fungi.</title>
        <authorList>
            <person name="Floudas D."/>
            <person name="Bentzer J."/>
            <person name="Ahren D."/>
            <person name="Johansson T."/>
            <person name="Persson P."/>
            <person name="Tunlid A."/>
        </authorList>
    </citation>
    <scope>NUCLEOTIDE SEQUENCE [LARGE SCALE GENOMIC DNA]</scope>
    <source>
        <strain evidence="11 12">CBS 175.51</strain>
    </source>
</reference>
<dbReference type="OrthoDB" id="2789670at2759"/>
<dbReference type="AlphaFoldDB" id="A0A8H5CB87"/>
<evidence type="ECO:0000313" key="12">
    <source>
        <dbReference type="Proteomes" id="UP000541558"/>
    </source>
</evidence>
<evidence type="ECO:0000256" key="1">
    <source>
        <dbReference type="ARBA" id="ARBA00001971"/>
    </source>
</evidence>
<evidence type="ECO:0000256" key="7">
    <source>
        <dbReference type="ARBA" id="ARBA00023004"/>
    </source>
</evidence>
<comment type="caution">
    <text evidence="11">The sequence shown here is derived from an EMBL/GenBank/DDBJ whole genome shotgun (WGS) entry which is preliminary data.</text>
</comment>
<dbReference type="EMBL" id="JAACJK010000057">
    <property type="protein sequence ID" value="KAF5337357.1"/>
    <property type="molecule type" value="Genomic_DNA"/>
</dbReference>
<name>A0A8H5CB87_9AGAR</name>
<evidence type="ECO:0008006" key="13">
    <source>
        <dbReference type="Google" id="ProtNLM"/>
    </source>
</evidence>
<comment type="cofactor">
    <cofactor evidence="1 9">
        <name>heme</name>
        <dbReference type="ChEBI" id="CHEBI:30413"/>
    </cofactor>
</comment>
<organism evidence="11 12">
    <name type="scientific">Ephemerocybe angulata</name>
    <dbReference type="NCBI Taxonomy" id="980116"/>
    <lineage>
        <taxon>Eukaryota</taxon>
        <taxon>Fungi</taxon>
        <taxon>Dikarya</taxon>
        <taxon>Basidiomycota</taxon>
        <taxon>Agaricomycotina</taxon>
        <taxon>Agaricomycetes</taxon>
        <taxon>Agaricomycetidae</taxon>
        <taxon>Agaricales</taxon>
        <taxon>Agaricineae</taxon>
        <taxon>Psathyrellaceae</taxon>
        <taxon>Ephemerocybe</taxon>
    </lineage>
</organism>
<keyword evidence="4 9" id="KW-0349">Heme</keyword>
<keyword evidence="6 10" id="KW-0560">Oxidoreductase</keyword>
<evidence type="ECO:0000313" key="11">
    <source>
        <dbReference type="EMBL" id="KAF5337357.1"/>
    </source>
</evidence>
<evidence type="ECO:0000256" key="4">
    <source>
        <dbReference type="ARBA" id="ARBA00022617"/>
    </source>
</evidence>
<dbReference type="InterPro" id="IPR001128">
    <property type="entry name" value="Cyt_P450"/>
</dbReference>
<dbReference type="SUPFAM" id="SSF48264">
    <property type="entry name" value="Cytochrome P450"/>
    <property type="match status" value="1"/>
</dbReference>
<comment type="pathway">
    <text evidence="2">Secondary metabolite biosynthesis.</text>
</comment>
<evidence type="ECO:0000256" key="5">
    <source>
        <dbReference type="ARBA" id="ARBA00022723"/>
    </source>
</evidence>
<proteinExistence type="inferred from homology"/>
<dbReference type="GO" id="GO:0005506">
    <property type="term" value="F:iron ion binding"/>
    <property type="evidence" value="ECO:0007669"/>
    <property type="project" value="InterPro"/>
</dbReference>
<keyword evidence="5 9" id="KW-0479">Metal-binding</keyword>
<dbReference type="PANTHER" id="PTHR46300">
    <property type="entry name" value="P450, PUTATIVE (EUROFUNG)-RELATED-RELATED"/>
    <property type="match status" value="1"/>
</dbReference>
<dbReference type="PANTHER" id="PTHR46300:SF7">
    <property type="entry name" value="P450, PUTATIVE (EUROFUNG)-RELATED"/>
    <property type="match status" value="1"/>
</dbReference>
<dbReference type="InterPro" id="IPR036396">
    <property type="entry name" value="Cyt_P450_sf"/>
</dbReference>
<evidence type="ECO:0000256" key="6">
    <source>
        <dbReference type="ARBA" id="ARBA00023002"/>
    </source>
</evidence>
<accession>A0A8H5CB87</accession>
<evidence type="ECO:0000256" key="10">
    <source>
        <dbReference type="RuleBase" id="RU000461"/>
    </source>
</evidence>
<evidence type="ECO:0000256" key="3">
    <source>
        <dbReference type="ARBA" id="ARBA00010617"/>
    </source>
</evidence>
<feature type="binding site" description="axial binding residue" evidence="9">
    <location>
        <position position="475"/>
    </location>
    <ligand>
        <name>heme</name>
        <dbReference type="ChEBI" id="CHEBI:30413"/>
    </ligand>
    <ligandPart>
        <name>Fe</name>
        <dbReference type="ChEBI" id="CHEBI:18248"/>
    </ligandPart>
</feature>
<evidence type="ECO:0000256" key="2">
    <source>
        <dbReference type="ARBA" id="ARBA00005179"/>
    </source>
</evidence>
<gene>
    <name evidence="11" type="ORF">D9611_003283</name>
</gene>
<comment type="similarity">
    <text evidence="3 10">Belongs to the cytochrome P450 family.</text>
</comment>
<dbReference type="Proteomes" id="UP000541558">
    <property type="component" value="Unassembled WGS sequence"/>
</dbReference>
<dbReference type="Gene3D" id="1.10.630.10">
    <property type="entry name" value="Cytochrome P450"/>
    <property type="match status" value="1"/>
</dbReference>
<dbReference type="InterPro" id="IPR017972">
    <property type="entry name" value="Cyt_P450_CS"/>
</dbReference>
<sequence length="546" mass="61842">MLVHLFPTLSHAFQNWLPSNRLFLPFAIVLTAVVGKRIINWLRAPRLLFPLPPGPPTSWLNGPAKPYEHSWRNYDVWAEEYGELVYFSHLGNKVLVLNSYEAFIELFEKRGEKYASRPVRTMVVDVLGFDFMITTMTLGEKFKRHRYLFHKYFKRLEHSKYNGAQLIQVNAFLHDLLKEPESFRTLIHRSSAAVVLRMLYGHDVATDGDKYVELAAQVTAAITKAGPFGTFKVDYIPWLRFVPSWMPGAGWKREALESRKKARQLLNEPFAQAKADLISGQEAICMVTTELEALMNGDKNHNMNVDEEVIKNTAATAFTAGAETVVSILSSFFLVLTKFPAVQQRAQEEVDRVLGGRLPTIEDRGRLPLIQSMVYELLRWNPVTPIGLPHYASEMDTYGGYTIPEGTTVIPNLWRMLHDPVAYPEPNTFKIDRFLNRILANETHVRDKNARERAGPRGVNSIPDAAIFGAGRRACPGKYIAHDFIFLMVTSVLATFQVTRAVNEAGQEIDPNPDYTPFLGSHPGSFPCVITPRSPEAVRLIQENEI</sequence>
<dbReference type="GO" id="GO:0004497">
    <property type="term" value="F:monooxygenase activity"/>
    <property type="evidence" value="ECO:0007669"/>
    <property type="project" value="UniProtKB-KW"/>
</dbReference>
<dbReference type="InterPro" id="IPR050364">
    <property type="entry name" value="Cytochrome_P450_fung"/>
</dbReference>
<dbReference type="PROSITE" id="PS00086">
    <property type="entry name" value="CYTOCHROME_P450"/>
    <property type="match status" value="1"/>
</dbReference>
<keyword evidence="12" id="KW-1185">Reference proteome</keyword>
<protein>
    <recommendedName>
        <fullName evidence="13">Cytochrome P450</fullName>
    </recommendedName>
</protein>